<gene>
    <name evidence="11" type="ORF">PIBRA_LOCUS3213</name>
</gene>
<feature type="coiled-coil region" evidence="10">
    <location>
        <begin position="1500"/>
        <end position="1527"/>
    </location>
</feature>
<evidence type="ECO:0000256" key="3">
    <source>
        <dbReference type="ARBA" id="ARBA00022574"/>
    </source>
</evidence>
<evidence type="ECO:0000256" key="6">
    <source>
        <dbReference type="ARBA" id="ARBA00023212"/>
    </source>
</evidence>
<dbReference type="EMBL" id="CALOZG010000004">
    <property type="protein sequence ID" value="CAH4012138.1"/>
    <property type="molecule type" value="Genomic_DNA"/>
</dbReference>
<keyword evidence="3" id="KW-0853">WD repeat</keyword>
<comment type="similarity">
    <text evidence="8">Belongs to the CFAP43 family.</text>
</comment>
<organism evidence="11 12">
    <name type="scientific">Pieris brassicae</name>
    <name type="common">White butterfly</name>
    <name type="synonym">Large white butterfly</name>
    <dbReference type="NCBI Taxonomy" id="7116"/>
    <lineage>
        <taxon>Eukaryota</taxon>
        <taxon>Metazoa</taxon>
        <taxon>Ecdysozoa</taxon>
        <taxon>Arthropoda</taxon>
        <taxon>Hexapoda</taxon>
        <taxon>Insecta</taxon>
        <taxon>Pterygota</taxon>
        <taxon>Neoptera</taxon>
        <taxon>Endopterygota</taxon>
        <taxon>Lepidoptera</taxon>
        <taxon>Glossata</taxon>
        <taxon>Ditrysia</taxon>
        <taxon>Papilionoidea</taxon>
        <taxon>Pieridae</taxon>
        <taxon>Pierinae</taxon>
        <taxon>Pieris</taxon>
    </lineage>
</organism>
<evidence type="ECO:0000256" key="1">
    <source>
        <dbReference type="ARBA" id="ARBA00004430"/>
    </source>
</evidence>
<proteinExistence type="inferred from homology"/>
<evidence type="ECO:0000256" key="5">
    <source>
        <dbReference type="ARBA" id="ARBA00023054"/>
    </source>
</evidence>
<comment type="subcellular location">
    <subcellularLocation>
        <location evidence="1">Cytoplasm</location>
        <location evidence="1">Cytoskeleton</location>
        <location evidence="1">Cilium axoneme</location>
    </subcellularLocation>
</comment>
<dbReference type="PANTHER" id="PTHR14885:SF1">
    <property type="entry name" value="CILIA- AND FLAGELLA-ASSOCIATED PROTEIN 43"/>
    <property type="match status" value="1"/>
</dbReference>
<dbReference type="GO" id="GO:0003341">
    <property type="term" value="P:cilium movement"/>
    <property type="evidence" value="ECO:0007669"/>
    <property type="project" value="UniProtKB-ARBA"/>
</dbReference>
<accession>A0A9P0TCF6</accession>
<reference evidence="11" key="1">
    <citation type="submission" date="2022-05" db="EMBL/GenBank/DDBJ databases">
        <authorList>
            <person name="Okamura Y."/>
        </authorList>
    </citation>
    <scope>NUCLEOTIDE SEQUENCE</scope>
</reference>
<dbReference type="InterPro" id="IPR015943">
    <property type="entry name" value="WD40/YVTN_repeat-like_dom_sf"/>
</dbReference>
<evidence type="ECO:0000256" key="8">
    <source>
        <dbReference type="ARBA" id="ARBA00023605"/>
    </source>
</evidence>
<evidence type="ECO:0000256" key="7">
    <source>
        <dbReference type="ARBA" id="ARBA00023273"/>
    </source>
</evidence>
<dbReference type="InterPro" id="IPR036322">
    <property type="entry name" value="WD40_repeat_dom_sf"/>
</dbReference>
<dbReference type="Pfam" id="PF25828">
    <property type="entry name" value="CC_Cfap43"/>
    <property type="match status" value="1"/>
</dbReference>
<dbReference type="Proteomes" id="UP001152562">
    <property type="component" value="Unassembled WGS sequence"/>
</dbReference>
<keyword evidence="4" id="KW-0677">Repeat</keyword>
<dbReference type="GO" id="GO:0060271">
    <property type="term" value="P:cilium assembly"/>
    <property type="evidence" value="ECO:0007669"/>
    <property type="project" value="TreeGrafter"/>
</dbReference>
<dbReference type="PANTHER" id="PTHR14885">
    <property type="entry name" value="CILIA- AND FLAGELLA-ASSOCIATED PROTEIN 43-RELATED"/>
    <property type="match status" value="1"/>
</dbReference>
<keyword evidence="2" id="KW-0963">Cytoplasm</keyword>
<evidence type="ECO:0000256" key="10">
    <source>
        <dbReference type="SAM" id="Coils"/>
    </source>
</evidence>
<evidence type="ECO:0000313" key="11">
    <source>
        <dbReference type="EMBL" id="CAH4012138.1"/>
    </source>
</evidence>
<name>A0A9P0TCF6_PIEBR</name>
<keyword evidence="5 10" id="KW-0175">Coiled coil</keyword>
<feature type="coiled-coil region" evidence="10">
    <location>
        <begin position="1161"/>
        <end position="1216"/>
    </location>
</feature>
<evidence type="ECO:0000313" key="12">
    <source>
        <dbReference type="Proteomes" id="UP001152562"/>
    </source>
</evidence>
<sequence>MVEADSDVVEDNENLDINPKPRWAIPQRLDFMTFIGHDVFAVAHDVYIIFLNMKTSSEFVYVANNTEHGDGVDVIAGHRSHVFAFAEKRKNPRIFVLQYPSFHILAELADPEVKRYKGLCMMECDLIAAFSGFPNYIMTVWSWRTYQKLLAVSTGVVRRKQIYMASRTHMLVCECWGEGLHVWEVAQSYKRCMVMKRTKHECSGWEVSDPALVAVCWSSEGQLYAVDAKANLYSLLSDGIGMVTSLEWSEDLKGIRKPCMCSFGHGILIYGPDKNLRYLKKPDGEWRVAWHQKIEDEVLRLVSNAFSDSAVIWTERGFVYKVVGEGEDKIDLKLFTYKQRLNENVPKDFDCIFRNIIKIQLLAPDFTHIVTINDCGVLCIYEVMTAKLVLMKYVEGADISFEASPTDPLLIIFGEVGNNYGMALYVFRSELVKVGSVCLTHQIVSRVVFSPTGRELVAAAMSAGHIFIYQFSEDYKLTLVRYTELGRGLADCFLMKVGDAMRVFSLVLFSDKYPIGERIICINADSGKDNKFAGKMAGPYARLLPLSGRDMAVAVPHLTTQAHVLKLAGDKGVTVSVKMGPILETGHELKQFDAFYSPGAFLTFGYDGAVVMRQSHGPQEYELKLAVTHRYESGVKQAVIDANATYIAHLGGNKTMVVHHLHGLKQELQVEVHHEPPLMDLFEESLNTITIINERDKNYLDLQEDKKVKEETMDYKKQREEVVKSFESVQSRVVALLEENIAEIPLHQLSLSEFNLHIEHKKERNKQAEKDREKIKLETEARMRAQDKVTAWIKTTCWDTMLTPRVKLYAIFSHYQVENYAVLPTQRDKWPELQQIEALRSVEMENDHDLFRPWEEPVDKISVEELPVPPGPESVLSMKSGHKSLESQMVTDVLETEESLEGQPHVLSGSNVHRFVDIPAFMIPQTVASSFLQMNWLQHIVKLNVQNMRLWFNKQFDDMMSQKRREVGLVEERNARLRFIIDELNKLSDLRGSFHHLNMQITDPEWKQEELPLKLIKVDPEECSIEPYISPSQIVIPPPDPGPKDDFRERALIEMMDGVLEKLWHEEIKKPIPMPQCMLEKDPEHFNEDDLRLVFDYEAKVAFRNGERDKYRKMLHAEYAKLSQVLNEGVIKFNQKVKEMWLTKLKVDSVIGQENLNLMRLRRVNLDRVEMAEKLEDMRNDISKTEFDVDNLQQELQLIQEQSEECQNTYDNLSQKDRHLDKTFKNHFADLSPIIVDQCYKYFKKRPKWHQRATMIPVVLYDLANAVLTGVRPPLLHADCVDFFKGVEQLDQISNMPPVMDEALWATTCKLRRVKIENEIRMRAVAQEMSYVESAGSIWRTSIQARRHRLAQTNEMIRQHRDEVEFTARNRTLQLVLPAGQVEITTTGHMQDYDDATLLLRQDIEQINNLILKVGDWKLNMMRKQMEFRKGILAKEWEHAQMKMKLRHMEQELYSYQRLKVPKELQMYLKNKELGYTDEQDYVRMEKEMEASKVSVNKVLTEQIRRVEELEVKINDLVGQSKDLEKLIVSLNVKVSEKRLHEDPLEPIRIRRTFKKRMETLVMRSKLIREVQANHTTVVLLQTELELLRLRTYPTLASFRTLE</sequence>
<keyword evidence="12" id="KW-1185">Reference proteome</keyword>
<keyword evidence="6" id="KW-0206">Cytoskeleton</keyword>
<feature type="coiled-coil region" evidence="10">
    <location>
        <begin position="751"/>
        <end position="778"/>
    </location>
</feature>
<dbReference type="SUPFAM" id="SSF50978">
    <property type="entry name" value="WD40 repeat-like"/>
    <property type="match status" value="1"/>
</dbReference>
<comment type="caution">
    <text evidence="11">The sequence shown here is derived from an EMBL/GenBank/DDBJ whole genome shotgun (WGS) entry which is preliminary data.</text>
</comment>
<evidence type="ECO:0000256" key="4">
    <source>
        <dbReference type="ARBA" id="ARBA00022737"/>
    </source>
</evidence>
<dbReference type="GO" id="GO:0005930">
    <property type="term" value="C:axoneme"/>
    <property type="evidence" value="ECO:0007669"/>
    <property type="project" value="UniProtKB-SubCell"/>
</dbReference>
<evidence type="ECO:0000256" key="9">
    <source>
        <dbReference type="ARBA" id="ARBA00023662"/>
    </source>
</evidence>
<keyword evidence="7" id="KW-0966">Cell projection</keyword>
<evidence type="ECO:0000256" key="2">
    <source>
        <dbReference type="ARBA" id="ARBA00022490"/>
    </source>
</evidence>
<protein>
    <recommendedName>
        <fullName evidence="9">Cilia- and flagella-associated protein 43</fullName>
    </recommendedName>
</protein>
<dbReference type="Gene3D" id="2.130.10.10">
    <property type="entry name" value="YVTN repeat-like/Quinoprotein amine dehydrogenase"/>
    <property type="match status" value="2"/>
</dbReference>